<sequence>MTHQHLHTFQLNVPNSDSLKQKPQEISGVHVTNFVGAAGASECVVWECYVGASWLSFVEGRVVVMLAEVAFGVLVRRVLDLMKKLRVTEVRYHRDLFFAIVESKASFGLSYLKEFPYNIENFKSSSWIPAISVAAQAGFVGW</sequence>
<dbReference type="AlphaFoldDB" id="A0AA86SSQ9"/>
<dbReference type="PANTHER" id="PTHR13500:SF0">
    <property type="entry name" value="NUCLEOLAR PRE-RIBOSOMAL-ASSOCIATED PROTEIN 1"/>
    <property type="match status" value="1"/>
</dbReference>
<dbReference type="GO" id="GO:0005730">
    <property type="term" value="C:nucleolus"/>
    <property type="evidence" value="ECO:0007669"/>
    <property type="project" value="TreeGrafter"/>
</dbReference>
<reference evidence="1" key="1">
    <citation type="submission" date="2023-10" db="EMBL/GenBank/DDBJ databases">
        <authorList>
            <person name="Domelevo Entfellner J.-B."/>
        </authorList>
    </citation>
    <scope>NUCLEOTIDE SEQUENCE</scope>
</reference>
<dbReference type="EMBL" id="OY731402">
    <property type="protein sequence ID" value="CAJ1957048.1"/>
    <property type="molecule type" value="Genomic_DNA"/>
</dbReference>
<proteinExistence type="predicted"/>
<dbReference type="PANTHER" id="PTHR13500">
    <property type="entry name" value="NUCLEOLAR PRERIBOSOMAL-ASSOCIATED PROTEIN 1"/>
    <property type="match status" value="1"/>
</dbReference>
<evidence type="ECO:0000313" key="2">
    <source>
        <dbReference type="Proteomes" id="UP001189624"/>
    </source>
</evidence>
<dbReference type="InterPro" id="IPR039844">
    <property type="entry name" value="URB1"/>
</dbReference>
<dbReference type="Proteomes" id="UP001189624">
    <property type="component" value="Chromosome 5"/>
</dbReference>
<dbReference type="GO" id="GO:0000466">
    <property type="term" value="P:maturation of 5.8S rRNA from tricistronic rRNA transcript (SSU-rRNA, 5.8S rRNA, LSU-rRNA)"/>
    <property type="evidence" value="ECO:0007669"/>
    <property type="project" value="TreeGrafter"/>
</dbReference>
<keyword evidence="2" id="KW-1185">Reference proteome</keyword>
<name>A0AA86SSQ9_9FABA</name>
<gene>
    <name evidence="1" type="ORF">AYBTSS11_LOCUS16990</name>
</gene>
<dbReference type="GO" id="GO:0000463">
    <property type="term" value="P:maturation of LSU-rRNA from tricistronic rRNA transcript (SSU-rRNA, 5.8S rRNA, LSU-rRNA)"/>
    <property type="evidence" value="ECO:0007669"/>
    <property type="project" value="TreeGrafter"/>
</dbReference>
<accession>A0AA86SSQ9</accession>
<protein>
    <submittedName>
        <fullName evidence="1">Uncharacterized protein</fullName>
    </submittedName>
</protein>
<organism evidence="1 2">
    <name type="scientific">Sphenostylis stenocarpa</name>
    <dbReference type="NCBI Taxonomy" id="92480"/>
    <lineage>
        <taxon>Eukaryota</taxon>
        <taxon>Viridiplantae</taxon>
        <taxon>Streptophyta</taxon>
        <taxon>Embryophyta</taxon>
        <taxon>Tracheophyta</taxon>
        <taxon>Spermatophyta</taxon>
        <taxon>Magnoliopsida</taxon>
        <taxon>eudicotyledons</taxon>
        <taxon>Gunneridae</taxon>
        <taxon>Pentapetalae</taxon>
        <taxon>rosids</taxon>
        <taxon>fabids</taxon>
        <taxon>Fabales</taxon>
        <taxon>Fabaceae</taxon>
        <taxon>Papilionoideae</taxon>
        <taxon>50 kb inversion clade</taxon>
        <taxon>NPAAA clade</taxon>
        <taxon>indigoferoid/millettioid clade</taxon>
        <taxon>Phaseoleae</taxon>
        <taxon>Sphenostylis</taxon>
    </lineage>
</organism>
<dbReference type="Gramene" id="rna-AYBTSS11_LOCUS16990">
    <property type="protein sequence ID" value="CAJ1957048.1"/>
    <property type="gene ID" value="gene-AYBTSS11_LOCUS16990"/>
</dbReference>
<evidence type="ECO:0000313" key="1">
    <source>
        <dbReference type="EMBL" id="CAJ1957048.1"/>
    </source>
</evidence>